<accession>A0AC35FZP0</accession>
<reference evidence="2" key="1">
    <citation type="submission" date="2022-11" db="UniProtKB">
        <authorList>
            <consortium name="WormBaseParasite"/>
        </authorList>
    </citation>
    <scope>IDENTIFICATION</scope>
</reference>
<name>A0AC35FZP0_9BILA</name>
<evidence type="ECO:0000313" key="2">
    <source>
        <dbReference type="WBParaSite" id="PS1159_v2.g22410.t1"/>
    </source>
</evidence>
<dbReference type="WBParaSite" id="PS1159_v2.g22410.t1">
    <property type="protein sequence ID" value="PS1159_v2.g22410.t1"/>
    <property type="gene ID" value="PS1159_v2.g22410"/>
</dbReference>
<protein>
    <submittedName>
        <fullName evidence="2">ATP synthase F0 subunit 8</fullName>
    </submittedName>
</protein>
<organism evidence="1 2">
    <name type="scientific">Panagrolaimus sp. PS1159</name>
    <dbReference type="NCBI Taxonomy" id="55785"/>
    <lineage>
        <taxon>Eukaryota</taxon>
        <taxon>Metazoa</taxon>
        <taxon>Ecdysozoa</taxon>
        <taxon>Nematoda</taxon>
        <taxon>Chromadorea</taxon>
        <taxon>Rhabditida</taxon>
        <taxon>Tylenchina</taxon>
        <taxon>Panagrolaimomorpha</taxon>
        <taxon>Panagrolaimoidea</taxon>
        <taxon>Panagrolaimidae</taxon>
        <taxon>Panagrolaimus</taxon>
    </lineage>
</organism>
<sequence>MFPFEDAYFSPETQMWPFKTAGSNQFILVFLFLIARMLINIAFYSWLFFIVFRCYKYFTAKNYDVKLPSHQRYF</sequence>
<evidence type="ECO:0000313" key="1">
    <source>
        <dbReference type="Proteomes" id="UP000887580"/>
    </source>
</evidence>
<proteinExistence type="predicted"/>
<dbReference type="Proteomes" id="UP000887580">
    <property type="component" value="Unplaced"/>
</dbReference>